<keyword evidence="2" id="KW-1133">Transmembrane helix</keyword>
<sequence length="105" mass="10863">MEPNELAGAPSEPALPEPEGTMPSQLDPGRPDSPAQQDDSRSLAEPVSPADPCPRAESRQRALDLLALLSILVVSAGVYLAAGPGAFGTVTGAAATLYAVWRARR</sequence>
<evidence type="ECO:0000256" key="2">
    <source>
        <dbReference type="SAM" id="Phobius"/>
    </source>
</evidence>
<organism evidence="3 4">
    <name type="scientific">Streptomyces tateyamensis</name>
    <dbReference type="NCBI Taxonomy" id="565073"/>
    <lineage>
        <taxon>Bacteria</taxon>
        <taxon>Bacillati</taxon>
        <taxon>Actinomycetota</taxon>
        <taxon>Actinomycetes</taxon>
        <taxon>Kitasatosporales</taxon>
        <taxon>Streptomycetaceae</taxon>
        <taxon>Streptomyces</taxon>
    </lineage>
</organism>
<proteinExistence type="predicted"/>
<dbReference type="EMBL" id="PYBW01000038">
    <property type="protein sequence ID" value="PYC80872.1"/>
    <property type="molecule type" value="Genomic_DNA"/>
</dbReference>
<feature type="region of interest" description="Disordered" evidence="1">
    <location>
        <begin position="1"/>
        <end position="56"/>
    </location>
</feature>
<gene>
    <name evidence="3" type="ORF">C7C46_12060</name>
</gene>
<keyword evidence="2" id="KW-0472">Membrane</keyword>
<name>A0A2V4N8N1_9ACTN</name>
<dbReference type="Proteomes" id="UP000248039">
    <property type="component" value="Unassembled WGS sequence"/>
</dbReference>
<reference evidence="3 4" key="1">
    <citation type="submission" date="2018-03" db="EMBL/GenBank/DDBJ databases">
        <title>Bioinformatic expansion and discovery of thiopeptide antibiotics.</title>
        <authorList>
            <person name="Schwalen C.J."/>
            <person name="Hudson G.A."/>
            <person name="Mitchell D.A."/>
        </authorList>
    </citation>
    <scope>NUCLEOTIDE SEQUENCE [LARGE SCALE GENOMIC DNA]</scope>
    <source>
        <strain evidence="3 4">ATCC 21389</strain>
    </source>
</reference>
<evidence type="ECO:0000313" key="4">
    <source>
        <dbReference type="Proteomes" id="UP000248039"/>
    </source>
</evidence>
<accession>A0A2V4N8N1</accession>
<protein>
    <submittedName>
        <fullName evidence="3">Uncharacterized protein</fullName>
    </submittedName>
</protein>
<dbReference type="AlphaFoldDB" id="A0A2V4N8N1"/>
<comment type="caution">
    <text evidence="3">The sequence shown here is derived from an EMBL/GenBank/DDBJ whole genome shotgun (WGS) entry which is preliminary data.</text>
</comment>
<evidence type="ECO:0000256" key="1">
    <source>
        <dbReference type="SAM" id="MobiDB-lite"/>
    </source>
</evidence>
<feature type="transmembrane region" description="Helical" evidence="2">
    <location>
        <begin position="62"/>
        <end position="80"/>
    </location>
</feature>
<keyword evidence="4" id="KW-1185">Reference proteome</keyword>
<evidence type="ECO:0000313" key="3">
    <source>
        <dbReference type="EMBL" id="PYC80872.1"/>
    </source>
</evidence>
<keyword evidence="2" id="KW-0812">Transmembrane</keyword>